<reference evidence="7 8" key="1">
    <citation type="journal article" date="2014" name="Science">
        <title>Plant genetics. Early allopolyploid evolution in the post-Neolithic Brassica napus oilseed genome.</title>
        <authorList>
            <person name="Chalhoub B."/>
            <person name="Denoeud F."/>
            <person name="Liu S."/>
            <person name="Parkin I.A."/>
            <person name="Tang H."/>
            <person name="Wang X."/>
            <person name="Chiquet J."/>
            <person name="Belcram H."/>
            <person name="Tong C."/>
            <person name="Samans B."/>
            <person name="Correa M."/>
            <person name="Da Silva C."/>
            <person name="Just J."/>
            <person name="Falentin C."/>
            <person name="Koh C.S."/>
            <person name="Le Clainche I."/>
            <person name="Bernard M."/>
            <person name="Bento P."/>
            <person name="Noel B."/>
            <person name="Labadie K."/>
            <person name="Alberti A."/>
            <person name="Charles M."/>
            <person name="Arnaud D."/>
            <person name="Guo H."/>
            <person name="Daviaud C."/>
            <person name="Alamery S."/>
            <person name="Jabbari K."/>
            <person name="Zhao M."/>
            <person name="Edger P.P."/>
            <person name="Chelaifa H."/>
            <person name="Tack D."/>
            <person name="Lassalle G."/>
            <person name="Mestiri I."/>
            <person name="Schnel N."/>
            <person name="Le Paslier M.C."/>
            <person name="Fan G."/>
            <person name="Renault V."/>
            <person name="Bayer P.E."/>
            <person name="Golicz A.A."/>
            <person name="Manoli S."/>
            <person name="Lee T.H."/>
            <person name="Thi V.H."/>
            <person name="Chalabi S."/>
            <person name="Hu Q."/>
            <person name="Fan C."/>
            <person name="Tollenaere R."/>
            <person name="Lu Y."/>
            <person name="Battail C."/>
            <person name="Shen J."/>
            <person name="Sidebottom C.H."/>
            <person name="Wang X."/>
            <person name="Canaguier A."/>
            <person name="Chauveau A."/>
            <person name="Berard A."/>
            <person name="Deniot G."/>
            <person name="Guan M."/>
            <person name="Liu Z."/>
            <person name="Sun F."/>
            <person name="Lim Y.P."/>
            <person name="Lyons E."/>
            <person name="Town C.D."/>
            <person name="Bancroft I."/>
            <person name="Wang X."/>
            <person name="Meng J."/>
            <person name="Ma J."/>
            <person name="Pires J.C."/>
            <person name="King G.J."/>
            <person name="Brunel D."/>
            <person name="Delourme R."/>
            <person name="Renard M."/>
            <person name="Aury J.M."/>
            <person name="Adams K.L."/>
            <person name="Batley J."/>
            <person name="Snowdon R.J."/>
            <person name="Tost J."/>
            <person name="Edwards D."/>
            <person name="Zhou Y."/>
            <person name="Hua W."/>
            <person name="Sharpe A.G."/>
            <person name="Paterson A.H."/>
            <person name="Guan C."/>
            <person name="Wincker P."/>
        </authorList>
    </citation>
    <scope>NUCLEOTIDE SEQUENCE [LARGE SCALE GENOMIC DNA]</scope>
    <source>
        <strain evidence="8">cv. Darmor-bzh</strain>
    </source>
</reference>
<dbReference type="Gramene" id="CDY15825">
    <property type="protein sequence ID" value="CDY15825"/>
    <property type="gene ID" value="GSBRNA2T00090157001"/>
</dbReference>
<dbReference type="PANTHER" id="PTHR42673:SF16">
    <property type="entry name" value="GLUTATHIONE TRANSFERASE"/>
    <property type="match status" value="1"/>
</dbReference>
<dbReference type="InterPro" id="IPR010987">
    <property type="entry name" value="Glutathione-S-Trfase_C-like"/>
</dbReference>
<dbReference type="PROSITE" id="PS50404">
    <property type="entry name" value="GST_NTER"/>
    <property type="match status" value="1"/>
</dbReference>
<dbReference type="SFLD" id="SFLDG00358">
    <property type="entry name" value="Main_(cytGST)"/>
    <property type="match status" value="1"/>
</dbReference>
<dbReference type="GO" id="GO:0006749">
    <property type="term" value="P:glutathione metabolic process"/>
    <property type="evidence" value="ECO:0000318"/>
    <property type="project" value="GO_Central"/>
</dbReference>
<dbReference type="SFLD" id="SFLDS00019">
    <property type="entry name" value="Glutathione_Transferase_(cytos"/>
    <property type="match status" value="1"/>
</dbReference>
<comment type="similarity">
    <text evidence="1">Belongs to the GST superfamily. Zeta family.</text>
</comment>
<dbReference type="GO" id="GO:0006559">
    <property type="term" value="P:L-phenylalanine catabolic process"/>
    <property type="evidence" value="ECO:0000318"/>
    <property type="project" value="GO_Central"/>
</dbReference>
<feature type="domain" description="GST C-terminal" evidence="6">
    <location>
        <begin position="89"/>
        <end position="225"/>
    </location>
</feature>
<sequence length="228" mass="25894">MKAKLKLYSYWRSSRGHRVRIALSLKGIEYEYIPVNLLKGEQFDPDFMKINPMGTVPALVDGEVVITDSFAIIMYLDEKYPEPPLLPRDLHKRALNHQVASIISSGIQPHQNLADFLRFFFYLKKQKLKSKPIAGRHESIAWVNNAIRKGYTALEKLLVNCAGKYATGDEIYLADLFLVAQVHGAMIKFKIDVEPYPTLAKCYESYKELSVFEDAVAAKQPDAPALMI</sequence>
<dbReference type="Gene3D" id="3.40.30.10">
    <property type="entry name" value="Glutaredoxin"/>
    <property type="match status" value="1"/>
</dbReference>
<dbReference type="Gene3D" id="1.20.1050.10">
    <property type="match status" value="1"/>
</dbReference>
<dbReference type="AlphaFoldDB" id="A0A078FN01"/>
<dbReference type="FunFam" id="3.40.30.10:FF:000100">
    <property type="entry name" value="Glutathione S-transferase Z1"/>
    <property type="match status" value="1"/>
</dbReference>
<dbReference type="EMBL" id="LK032058">
    <property type="protein sequence ID" value="CDY15825.1"/>
    <property type="molecule type" value="Genomic_DNA"/>
</dbReference>
<evidence type="ECO:0000256" key="3">
    <source>
        <dbReference type="ARBA" id="ARBA00022679"/>
    </source>
</evidence>
<dbReference type="Proteomes" id="UP000028999">
    <property type="component" value="Unassembled WGS sequence"/>
</dbReference>
<dbReference type="STRING" id="3708.A0A078FN01"/>
<dbReference type="GO" id="GO:0016034">
    <property type="term" value="F:maleylacetoacetate isomerase activity"/>
    <property type="evidence" value="ECO:0000318"/>
    <property type="project" value="GO_Central"/>
</dbReference>
<evidence type="ECO:0000256" key="1">
    <source>
        <dbReference type="ARBA" id="ARBA00010007"/>
    </source>
</evidence>
<evidence type="ECO:0000256" key="4">
    <source>
        <dbReference type="ARBA" id="ARBA00047960"/>
    </source>
</evidence>
<evidence type="ECO:0000313" key="7">
    <source>
        <dbReference type="EMBL" id="CDY15825.1"/>
    </source>
</evidence>
<gene>
    <name evidence="7" type="primary">BnaC02g34440D</name>
    <name evidence="7" type="ORF">GSBRNA2T00090157001</name>
</gene>
<dbReference type="SUPFAM" id="SSF47616">
    <property type="entry name" value="GST C-terminal domain-like"/>
    <property type="match status" value="1"/>
</dbReference>
<dbReference type="InterPro" id="IPR004046">
    <property type="entry name" value="GST_C"/>
</dbReference>
<evidence type="ECO:0000256" key="2">
    <source>
        <dbReference type="ARBA" id="ARBA00012452"/>
    </source>
</evidence>
<proteinExistence type="inferred from homology"/>
<evidence type="ECO:0000259" key="6">
    <source>
        <dbReference type="PROSITE" id="PS50405"/>
    </source>
</evidence>
<dbReference type="GO" id="GO:0004364">
    <property type="term" value="F:glutathione transferase activity"/>
    <property type="evidence" value="ECO:0000318"/>
    <property type="project" value="GO_Central"/>
</dbReference>
<dbReference type="InterPro" id="IPR036282">
    <property type="entry name" value="Glutathione-S-Trfase_C_sf"/>
</dbReference>
<name>A0A078FN01_BRANA</name>
<evidence type="ECO:0000313" key="8">
    <source>
        <dbReference type="Proteomes" id="UP000028999"/>
    </source>
</evidence>
<dbReference type="Pfam" id="PF14497">
    <property type="entry name" value="GST_C_3"/>
    <property type="match status" value="1"/>
</dbReference>
<dbReference type="InterPro" id="IPR005955">
    <property type="entry name" value="GST_Zeta"/>
</dbReference>
<protein>
    <recommendedName>
        <fullName evidence="2">glutathione transferase</fullName>
        <ecNumber evidence="2">2.5.1.18</ecNumber>
    </recommendedName>
</protein>
<dbReference type="InterPro" id="IPR036249">
    <property type="entry name" value="Thioredoxin-like_sf"/>
</dbReference>
<dbReference type="EC" id="2.5.1.18" evidence="2"/>
<dbReference type="InterPro" id="IPR040079">
    <property type="entry name" value="Glutathione_S-Trfase"/>
</dbReference>
<dbReference type="InterPro" id="IPR034333">
    <property type="entry name" value="GST_Zeta_N"/>
</dbReference>
<dbReference type="CDD" id="cd03042">
    <property type="entry name" value="GST_N_Zeta"/>
    <property type="match status" value="1"/>
</dbReference>
<dbReference type="PANTHER" id="PTHR42673">
    <property type="entry name" value="MALEYLACETOACETATE ISOMERASE"/>
    <property type="match status" value="1"/>
</dbReference>
<dbReference type="SUPFAM" id="SSF52833">
    <property type="entry name" value="Thioredoxin-like"/>
    <property type="match status" value="1"/>
</dbReference>
<dbReference type="Pfam" id="PF02798">
    <property type="entry name" value="GST_N"/>
    <property type="match status" value="1"/>
</dbReference>
<dbReference type="GO" id="GO:0005737">
    <property type="term" value="C:cytoplasm"/>
    <property type="evidence" value="ECO:0007669"/>
    <property type="project" value="InterPro"/>
</dbReference>
<comment type="catalytic activity">
    <reaction evidence="4">
        <text>RX + glutathione = an S-substituted glutathione + a halide anion + H(+)</text>
        <dbReference type="Rhea" id="RHEA:16437"/>
        <dbReference type="ChEBI" id="CHEBI:15378"/>
        <dbReference type="ChEBI" id="CHEBI:16042"/>
        <dbReference type="ChEBI" id="CHEBI:17792"/>
        <dbReference type="ChEBI" id="CHEBI:57925"/>
        <dbReference type="ChEBI" id="CHEBI:90779"/>
        <dbReference type="EC" id="2.5.1.18"/>
    </reaction>
</comment>
<keyword evidence="8" id="KW-1185">Reference proteome</keyword>
<dbReference type="InterPro" id="IPR004045">
    <property type="entry name" value="Glutathione_S-Trfase_N"/>
</dbReference>
<accession>A0A078FN01</accession>
<keyword evidence="3" id="KW-0808">Transferase</keyword>
<feature type="domain" description="GST N-terminal" evidence="5">
    <location>
        <begin position="3"/>
        <end position="84"/>
    </location>
</feature>
<dbReference type="NCBIfam" id="TIGR01262">
    <property type="entry name" value="maiA"/>
    <property type="match status" value="1"/>
</dbReference>
<dbReference type="OMA" id="HESIAWV"/>
<dbReference type="PaxDb" id="3708-A0A078FN01"/>
<evidence type="ECO:0000259" key="5">
    <source>
        <dbReference type="PROSITE" id="PS50404"/>
    </source>
</evidence>
<organism evidence="7 8">
    <name type="scientific">Brassica napus</name>
    <name type="common">Rape</name>
    <dbReference type="NCBI Taxonomy" id="3708"/>
    <lineage>
        <taxon>Eukaryota</taxon>
        <taxon>Viridiplantae</taxon>
        <taxon>Streptophyta</taxon>
        <taxon>Embryophyta</taxon>
        <taxon>Tracheophyta</taxon>
        <taxon>Spermatophyta</taxon>
        <taxon>Magnoliopsida</taxon>
        <taxon>eudicotyledons</taxon>
        <taxon>Gunneridae</taxon>
        <taxon>Pentapetalae</taxon>
        <taxon>rosids</taxon>
        <taxon>malvids</taxon>
        <taxon>Brassicales</taxon>
        <taxon>Brassicaceae</taxon>
        <taxon>Brassiceae</taxon>
        <taxon>Brassica</taxon>
    </lineage>
</organism>
<dbReference type="PROSITE" id="PS50405">
    <property type="entry name" value="GST_CTER"/>
    <property type="match status" value="1"/>
</dbReference>